<dbReference type="GO" id="GO:0003723">
    <property type="term" value="F:RNA binding"/>
    <property type="evidence" value="ECO:0007669"/>
    <property type="project" value="TreeGrafter"/>
</dbReference>
<name>A0A383WDW8_TETOB</name>
<dbReference type="GO" id="GO:0044528">
    <property type="term" value="P:regulation of mitochondrial mRNA stability"/>
    <property type="evidence" value="ECO:0007669"/>
    <property type="project" value="TreeGrafter"/>
</dbReference>
<dbReference type="GO" id="GO:1901259">
    <property type="term" value="P:chloroplast rRNA processing"/>
    <property type="evidence" value="ECO:0007669"/>
    <property type="project" value="TreeGrafter"/>
</dbReference>
<dbReference type="GO" id="GO:0005759">
    <property type="term" value="C:mitochondrial matrix"/>
    <property type="evidence" value="ECO:0007669"/>
    <property type="project" value="TreeGrafter"/>
</dbReference>
<feature type="region of interest" description="Disordered" evidence="1">
    <location>
        <begin position="537"/>
        <end position="588"/>
    </location>
</feature>
<dbReference type="PANTHER" id="PTHR21228:SF40">
    <property type="entry name" value="LD45607P"/>
    <property type="match status" value="1"/>
</dbReference>
<dbReference type="InterPro" id="IPR050870">
    <property type="entry name" value="FAST_kinase"/>
</dbReference>
<dbReference type="GO" id="GO:0009507">
    <property type="term" value="C:chloroplast"/>
    <property type="evidence" value="ECO:0007669"/>
    <property type="project" value="GOC"/>
</dbReference>
<dbReference type="InterPro" id="IPR013584">
    <property type="entry name" value="RAP"/>
</dbReference>
<feature type="compositionally biased region" description="Low complexity" evidence="1">
    <location>
        <begin position="537"/>
        <end position="546"/>
    </location>
</feature>
<feature type="compositionally biased region" description="Low complexity" evidence="1">
    <location>
        <begin position="562"/>
        <end position="572"/>
    </location>
</feature>
<dbReference type="GO" id="GO:0000963">
    <property type="term" value="P:mitochondrial RNA processing"/>
    <property type="evidence" value="ECO:0007669"/>
    <property type="project" value="TreeGrafter"/>
</dbReference>
<evidence type="ECO:0000313" key="4">
    <source>
        <dbReference type="Proteomes" id="UP000256970"/>
    </source>
</evidence>
<dbReference type="Proteomes" id="UP000256970">
    <property type="component" value="Unassembled WGS sequence"/>
</dbReference>
<dbReference type="EMBL" id="FNXT01001226">
    <property type="protein sequence ID" value="SZX75204.1"/>
    <property type="molecule type" value="Genomic_DNA"/>
</dbReference>
<protein>
    <recommendedName>
        <fullName evidence="2">RAP domain-containing protein</fullName>
    </recommendedName>
</protein>
<sequence>MTVYNLPAAIWKLSKLKCRGPEPYAACVQKLMLFCEDAQARNLSNAVYGLCTAPATITWQHQAALQQQLVPAFVAKLSTAIAQSVSNVLYGMADSGQRLPEEVVRQLVAAFVGQLQHAKTQAVSNTLWAVAKIAGAVTSGQLQQLLGAFITMLQHATPQAVSNTLLAVATMEQRVSAGQLQQLLGAFISKLLQAAPQAVSNTLWAVATMEQKVPAGQLQQLLGAFVGMLQQAKPQEASNTLLACAKLRYFPQQLLAAPGLTALLLADTTQGLANAAWACGQLGHRDEQLMGALLAKTQQWLGRFEVARSRYSSSFNSQNLCNVCWAVAVLDLQQHAQQVLQLAQACSSMWSSTGEEDQRQLWQVIPCCWTFSWQGARACRAGLLTEERLQQCKTSRQQQIQQTLEEQHTKFQRAVFAAVQLLPITWQQQPQMEQLSVGRDGVTPDGALLLDIAGRTAAGVLVAVEADGPTHFRQPDGGLMGLTMYRNRALAVRGYRLVSVPYQAWNKAQRDEQREQQYLTRLFLEAGVVSGELAAQPATTQAQHAPGLKQQQQQAAPSGVSARALPPRAALPGTPQLMRPPMQPQASP</sequence>
<feature type="domain" description="RAP" evidence="2">
    <location>
        <begin position="462"/>
        <end position="521"/>
    </location>
</feature>
<dbReference type="PROSITE" id="PS51286">
    <property type="entry name" value="RAP"/>
    <property type="match status" value="1"/>
</dbReference>
<dbReference type="InterPro" id="IPR011989">
    <property type="entry name" value="ARM-like"/>
</dbReference>
<evidence type="ECO:0000256" key="1">
    <source>
        <dbReference type="SAM" id="MobiDB-lite"/>
    </source>
</evidence>
<organism evidence="3 4">
    <name type="scientific">Tetradesmus obliquus</name>
    <name type="common">Green alga</name>
    <name type="synonym">Acutodesmus obliquus</name>
    <dbReference type="NCBI Taxonomy" id="3088"/>
    <lineage>
        <taxon>Eukaryota</taxon>
        <taxon>Viridiplantae</taxon>
        <taxon>Chlorophyta</taxon>
        <taxon>core chlorophytes</taxon>
        <taxon>Chlorophyceae</taxon>
        <taxon>CS clade</taxon>
        <taxon>Sphaeropleales</taxon>
        <taxon>Scenedesmaceae</taxon>
        <taxon>Tetradesmus</taxon>
    </lineage>
</organism>
<dbReference type="Pfam" id="PF08373">
    <property type="entry name" value="RAP"/>
    <property type="match status" value="1"/>
</dbReference>
<dbReference type="Gene3D" id="1.25.10.10">
    <property type="entry name" value="Leucine-rich Repeat Variant"/>
    <property type="match status" value="1"/>
</dbReference>
<accession>A0A383WDW8</accession>
<dbReference type="AlphaFoldDB" id="A0A383WDW8"/>
<dbReference type="SUPFAM" id="SSF48371">
    <property type="entry name" value="ARM repeat"/>
    <property type="match status" value="1"/>
</dbReference>
<dbReference type="PANTHER" id="PTHR21228">
    <property type="entry name" value="FAST LEU-RICH DOMAIN-CONTAINING"/>
    <property type="match status" value="1"/>
</dbReference>
<gene>
    <name evidence="3" type="ORF">BQ4739_LOCUS15500</name>
</gene>
<dbReference type="InterPro" id="IPR016024">
    <property type="entry name" value="ARM-type_fold"/>
</dbReference>
<evidence type="ECO:0000313" key="3">
    <source>
        <dbReference type="EMBL" id="SZX75204.1"/>
    </source>
</evidence>
<proteinExistence type="predicted"/>
<dbReference type="GO" id="GO:0035770">
    <property type="term" value="C:ribonucleoprotein granule"/>
    <property type="evidence" value="ECO:0007669"/>
    <property type="project" value="TreeGrafter"/>
</dbReference>
<evidence type="ECO:0000259" key="2">
    <source>
        <dbReference type="PROSITE" id="PS51286"/>
    </source>
</evidence>
<keyword evidence="4" id="KW-1185">Reference proteome</keyword>
<reference evidence="3 4" key="1">
    <citation type="submission" date="2016-10" db="EMBL/GenBank/DDBJ databases">
        <authorList>
            <person name="Cai Z."/>
        </authorList>
    </citation>
    <scope>NUCLEOTIDE SEQUENCE [LARGE SCALE GENOMIC DNA]</scope>
</reference>